<dbReference type="InterPro" id="IPR045867">
    <property type="entry name" value="DNA-dir_RpoC_beta_prime"/>
</dbReference>
<dbReference type="SUPFAM" id="SSF64484">
    <property type="entry name" value="beta and beta-prime subunits of DNA dependent RNA-polymerase"/>
    <property type="match status" value="1"/>
</dbReference>
<keyword evidence="3" id="KW-0808">Transferase</keyword>
<dbReference type="InterPro" id="IPR007075">
    <property type="entry name" value="RNA_pol_Rpb1_6"/>
</dbReference>
<dbReference type="EMBL" id="QPFP01000222">
    <property type="protein sequence ID" value="TEB18855.1"/>
    <property type="molecule type" value="Genomic_DNA"/>
</dbReference>
<dbReference type="GO" id="GO:0003899">
    <property type="term" value="F:DNA-directed RNA polymerase activity"/>
    <property type="evidence" value="ECO:0007669"/>
    <property type="project" value="UniProtKB-EC"/>
</dbReference>
<evidence type="ECO:0000259" key="9">
    <source>
        <dbReference type="Pfam" id="PF04998"/>
    </source>
</evidence>
<dbReference type="Pfam" id="PF04992">
    <property type="entry name" value="RNA_pol_Rpb1_6"/>
    <property type="match status" value="1"/>
</dbReference>
<feature type="compositionally biased region" description="Low complexity" evidence="6">
    <location>
        <begin position="724"/>
        <end position="738"/>
    </location>
</feature>
<feature type="domain" description="RNA polymerase Rpb1" evidence="8">
    <location>
        <begin position="180"/>
        <end position="261"/>
    </location>
</feature>
<dbReference type="OrthoDB" id="270392at2759"/>
<dbReference type="Pfam" id="PF04990">
    <property type="entry name" value="RNA_pol_Rpb1_7"/>
    <property type="match status" value="1"/>
</dbReference>
<evidence type="ECO:0000256" key="6">
    <source>
        <dbReference type="SAM" id="MobiDB-lite"/>
    </source>
</evidence>
<dbReference type="GO" id="GO:0006366">
    <property type="term" value="P:transcription by RNA polymerase II"/>
    <property type="evidence" value="ECO:0007669"/>
    <property type="project" value="InterPro"/>
</dbReference>
<evidence type="ECO:0000256" key="4">
    <source>
        <dbReference type="ARBA" id="ARBA00022695"/>
    </source>
</evidence>
<dbReference type="InterPro" id="IPR038593">
    <property type="entry name" value="RNA_pol_Rpb1_7_sf"/>
</dbReference>
<keyword evidence="4" id="KW-0548">Nucleotidyltransferase</keyword>
<dbReference type="InterPro" id="IPR007081">
    <property type="entry name" value="RNA_pol_Rpb1_5"/>
</dbReference>
<feature type="domain" description="RNA polymerase Rpb1" evidence="10">
    <location>
        <begin position="4"/>
        <end position="56"/>
    </location>
</feature>
<dbReference type="Gene3D" id="6.20.50.80">
    <property type="match status" value="1"/>
</dbReference>
<organism evidence="11 12">
    <name type="scientific">Coprinellus micaceus</name>
    <name type="common">Glistening ink-cap mushroom</name>
    <name type="synonym">Coprinus micaceus</name>
    <dbReference type="NCBI Taxonomy" id="71717"/>
    <lineage>
        <taxon>Eukaryota</taxon>
        <taxon>Fungi</taxon>
        <taxon>Dikarya</taxon>
        <taxon>Basidiomycota</taxon>
        <taxon>Agaricomycotina</taxon>
        <taxon>Agaricomycetes</taxon>
        <taxon>Agaricomycetidae</taxon>
        <taxon>Agaricales</taxon>
        <taxon>Agaricineae</taxon>
        <taxon>Psathyrellaceae</taxon>
        <taxon>Coprinellus</taxon>
    </lineage>
</organism>
<dbReference type="Gene3D" id="3.30.1360.140">
    <property type="match status" value="1"/>
</dbReference>
<evidence type="ECO:0000256" key="3">
    <source>
        <dbReference type="ARBA" id="ARBA00022679"/>
    </source>
</evidence>
<evidence type="ECO:0000256" key="2">
    <source>
        <dbReference type="ARBA" id="ARBA00022478"/>
    </source>
</evidence>
<feature type="region of interest" description="Disordered" evidence="6">
    <location>
        <begin position="653"/>
        <end position="738"/>
    </location>
</feature>
<sequence length="770" mass="86068">MNVNDDNNVKQMVVARLKGSFINISQMSVCCISFGFHHRTLPHVTKDDFTPESHGFTAETGYIQRRLVKALEDAMVCYGGTVRNSFGGLIQFVYREDGMDGTFVEKQSIEIVRSQQRRVPTRISRGFMASVLQVGVDDPSVELQECSIKSSPSSRRIRYDLRHPIPPRTATPSFYPPLPNTVQIFHIDRRNPSDLEPAYIVDSVRELGQRLIVVRGDDTLSRETQDDTTLMFKMHFHATFAARKEAFEWVLSDVERKFDQSLVHPQRDFGEPATQVTLNTFHYAGVSSKNVTLVPRLKEIVNVTTDIKTRSPPPPPPRAPDCHRCCCTCESPPIGARFTPLRTIIAPVEIRYDPDVQTTIIEEDEPFVESSSAIPDEDIESKLHLQSSWSVRLVLGRSKTVECFKSDLFVIWSEDNSDKLVIHGRGVMLHSVNLRGVKGTLCFPDALGEEDEEWILETNGTNLKAVMAWVHNELSNILGIEAARGAITKEIRNIIEFDGSYVNHQHLDLLCDLMRYRGTLMAFTRHGINRADTGALMRRSFEEAAVDVGEKDDCHGTADNVMFGQMAPMALGIDMPKNVMADHRLPVQSMLAAQIDSGMTSGQAPNQGPLFVGAPTSLYPGYATSPFYDHFRESATPPTYSLNSPTLNLSATSLNYSPTSPRYSPQSPNYSPTSPRYSPQSPSFSPTSPRYSFSPTSPRYSPTRLPTRRPLRPGTLPTPRPRLPKLSPTSPSYSPSLLRPILPRCPLIARNPRMVANEPPAEHANRSTSR</sequence>
<dbReference type="AlphaFoldDB" id="A0A4Y7SD75"/>
<name>A0A4Y7SD75_COPMI</name>
<comment type="caution">
    <text evidence="11">The sequence shown here is derived from an EMBL/GenBank/DDBJ whole genome shotgun (WGS) entry which is preliminary data.</text>
</comment>
<feature type="compositionally biased region" description="Polar residues" evidence="6">
    <location>
        <begin position="653"/>
        <end position="677"/>
    </location>
</feature>
<evidence type="ECO:0000259" key="7">
    <source>
        <dbReference type="Pfam" id="PF04990"/>
    </source>
</evidence>
<feature type="domain" description="RNA polymerase Rpb1" evidence="7">
    <location>
        <begin position="339"/>
        <end position="427"/>
    </location>
</feature>
<evidence type="ECO:0000259" key="8">
    <source>
        <dbReference type="Pfam" id="PF04992"/>
    </source>
</evidence>
<proteinExistence type="predicted"/>
<gene>
    <name evidence="11" type="ORF">FA13DRAFT_1855715</name>
</gene>
<evidence type="ECO:0000256" key="5">
    <source>
        <dbReference type="ARBA" id="ARBA00023163"/>
    </source>
</evidence>
<dbReference type="STRING" id="71717.A0A4Y7SD75"/>
<keyword evidence="12" id="KW-1185">Reference proteome</keyword>
<evidence type="ECO:0000259" key="10">
    <source>
        <dbReference type="Pfam" id="PF05000"/>
    </source>
</evidence>
<keyword evidence="2" id="KW-0240">DNA-directed RNA polymerase</keyword>
<evidence type="ECO:0000256" key="1">
    <source>
        <dbReference type="ARBA" id="ARBA00012418"/>
    </source>
</evidence>
<keyword evidence="5" id="KW-0804">Transcription</keyword>
<dbReference type="InterPro" id="IPR038120">
    <property type="entry name" value="Rpb1_funnel_sf"/>
</dbReference>
<dbReference type="EC" id="2.7.7.6" evidence="1"/>
<feature type="domain" description="RNA polymerase Rpb1" evidence="9">
    <location>
        <begin position="57"/>
        <end position="535"/>
    </location>
</feature>
<evidence type="ECO:0000313" key="12">
    <source>
        <dbReference type="Proteomes" id="UP000298030"/>
    </source>
</evidence>
<dbReference type="PANTHER" id="PTHR19376">
    <property type="entry name" value="DNA-DIRECTED RNA POLYMERASE"/>
    <property type="match status" value="1"/>
</dbReference>
<dbReference type="GO" id="GO:0005665">
    <property type="term" value="C:RNA polymerase II, core complex"/>
    <property type="evidence" value="ECO:0007669"/>
    <property type="project" value="TreeGrafter"/>
</dbReference>
<dbReference type="Pfam" id="PF04998">
    <property type="entry name" value="RNA_pol_Rpb1_5"/>
    <property type="match status" value="1"/>
</dbReference>
<accession>A0A4Y7SD75</accession>
<dbReference type="Gene3D" id="1.10.132.30">
    <property type="match status" value="1"/>
</dbReference>
<dbReference type="InterPro" id="IPR007073">
    <property type="entry name" value="RNA_pol_Rpb1_7"/>
</dbReference>
<protein>
    <recommendedName>
        <fullName evidence="1">DNA-directed RNA polymerase</fullName>
        <ecNumber evidence="1">2.7.7.6</ecNumber>
    </recommendedName>
</protein>
<dbReference type="GO" id="GO:0003677">
    <property type="term" value="F:DNA binding"/>
    <property type="evidence" value="ECO:0007669"/>
    <property type="project" value="UniProtKB-KW"/>
</dbReference>
<dbReference type="PANTHER" id="PTHR19376:SF37">
    <property type="entry name" value="DNA-DIRECTED RNA POLYMERASE II SUBUNIT RPB1"/>
    <property type="match status" value="1"/>
</dbReference>
<dbReference type="InterPro" id="IPR007083">
    <property type="entry name" value="RNA_pol_Rpb1_4"/>
</dbReference>
<dbReference type="Proteomes" id="UP000298030">
    <property type="component" value="Unassembled WGS sequence"/>
</dbReference>
<dbReference type="GO" id="GO:0046872">
    <property type="term" value="F:metal ion binding"/>
    <property type="evidence" value="ECO:0007669"/>
    <property type="project" value="UniProtKB-KW"/>
</dbReference>
<dbReference type="PRINTS" id="PR01217">
    <property type="entry name" value="PRICHEXTENSN"/>
</dbReference>
<feature type="compositionally biased region" description="Low complexity" evidence="6">
    <location>
        <begin position="678"/>
        <end position="705"/>
    </location>
</feature>
<dbReference type="Pfam" id="PF05000">
    <property type="entry name" value="RNA_pol_Rpb1_4"/>
    <property type="match status" value="1"/>
</dbReference>
<reference evidence="11 12" key="1">
    <citation type="journal article" date="2019" name="Nat. Ecol. Evol.">
        <title>Megaphylogeny resolves global patterns of mushroom evolution.</title>
        <authorList>
            <person name="Varga T."/>
            <person name="Krizsan K."/>
            <person name="Foldi C."/>
            <person name="Dima B."/>
            <person name="Sanchez-Garcia M."/>
            <person name="Sanchez-Ramirez S."/>
            <person name="Szollosi G.J."/>
            <person name="Szarkandi J.G."/>
            <person name="Papp V."/>
            <person name="Albert L."/>
            <person name="Andreopoulos W."/>
            <person name="Angelini C."/>
            <person name="Antonin V."/>
            <person name="Barry K.W."/>
            <person name="Bougher N.L."/>
            <person name="Buchanan P."/>
            <person name="Buyck B."/>
            <person name="Bense V."/>
            <person name="Catcheside P."/>
            <person name="Chovatia M."/>
            <person name="Cooper J."/>
            <person name="Damon W."/>
            <person name="Desjardin D."/>
            <person name="Finy P."/>
            <person name="Geml J."/>
            <person name="Haridas S."/>
            <person name="Hughes K."/>
            <person name="Justo A."/>
            <person name="Karasinski D."/>
            <person name="Kautmanova I."/>
            <person name="Kiss B."/>
            <person name="Kocsube S."/>
            <person name="Kotiranta H."/>
            <person name="LaButti K.M."/>
            <person name="Lechner B.E."/>
            <person name="Liimatainen K."/>
            <person name="Lipzen A."/>
            <person name="Lukacs Z."/>
            <person name="Mihaltcheva S."/>
            <person name="Morgado L.N."/>
            <person name="Niskanen T."/>
            <person name="Noordeloos M.E."/>
            <person name="Ohm R.A."/>
            <person name="Ortiz-Santana B."/>
            <person name="Ovrebo C."/>
            <person name="Racz N."/>
            <person name="Riley R."/>
            <person name="Savchenko A."/>
            <person name="Shiryaev A."/>
            <person name="Soop K."/>
            <person name="Spirin V."/>
            <person name="Szebenyi C."/>
            <person name="Tomsovsky M."/>
            <person name="Tulloss R.E."/>
            <person name="Uehling J."/>
            <person name="Grigoriev I.V."/>
            <person name="Vagvolgyi C."/>
            <person name="Papp T."/>
            <person name="Martin F.M."/>
            <person name="Miettinen O."/>
            <person name="Hibbett D.S."/>
            <person name="Nagy L.G."/>
        </authorList>
    </citation>
    <scope>NUCLEOTIDE SEQUENCE [LARGE SCALE GENOMIC DNA]</scope>
    <source>
        <strain evidence="11 12">FP101781</strain>
    </source>
</reference>
<evidence type="ECO:0000313" key="11">
    <source>
        <dbReference type="EMBL" id="TEB18855.1"/>
    </source>
</evidence>